<dbReference type="SUPFAM" id="SSF56112">
    <property type="entry name" value="Protein kinase-like (PK-like)"/>
    <property type="match status" value="1"/>
</dbReference>
<keyword evidence="2" id="KW-0812">Transmembrane</keyword>
<feature type="signal peptide" evidence="3">
    <location>
        <begin position="1"/>
        <end position="20"/>
    </location>
</feature>
<keyword evidence="6" id="KW-1185">Reference proteome</keyword>
<dbReference type="InterPro" id="IPR000719">
    <property type="entry name" value="Prot_kinase_dom"/>
</dbReference>
<feature type="compositionally biased region" description="Basic and acidic residues" evidence="1">
    <location>
        <begin position="44"/>
        <end position="58"/>
    </location>
</feature>
<gene>
    <name evidence="5" type="ORF">BJ684DRAFT_15471</name>
</gene>
<evidence type="ECO:0000259" key="4">
    <source>
        <dbReference type="PROSITE" id="PS50011"/>
    </source>
</evidence>
<keyword evidence="2" id="KW-1133">Transmembrane helix</keyword>
<dbReference type="Proteomes" id="UP000267251">
    <property type="component" value="Unassembled WGS sequence"/>
</dbReference>
<dbReference type="GO" id="GO:0005524">
    <property type="term" value="F:ATP binding"/>
    <property type="evidence" value="ECO:0007669"/>
    <property type="project" value="InterPro"/>
</dbReference>
<feature type="transmembrane region" description="Helical" evidence="2">
    <location>
        <begin position="472"/>
        <end position="491"/>
    </location>
</feature>
<dbReference type="OrthoDB" id="10575417at2759"/>
<reference evidence="6" key="1">
    <citation type="journal article" date="2018" name="Nat. Microbiol.">
        <title>Leveraging single-cell genomics to expand the fungal tree of life.</title>
        <authorList>
            <person name="Ahrendt S.R."/>
            <person name="Quandt C.A."/>
            <person name="Ciobanu D."/>
            <person name="Clum A."/>
            <person name="Salamov A."/>
            <person name="Andreopoulos B."/>
            <person name="Cheng J.F."/>
            <person name="Woyke T."/>
            <person name="Pelin A."/>
            <person name="Henrissat B."/>
            <person name="Reynolds N.K."/>
            <person name="Benny G.L."/>
            <person name="Smith M.E."/>
            <person name="James T.Y."/>
            <person name="Grigoriev I.V."/>
        </authorList>
    </citation>
    <scope>NUCLEOTIDE SEQUENCE [LARGE SCALE GENOMIC DNA]</scope>
</reference>
<evidence type="ECO:0000256" key="2">
    <source>
        <dbReference type="SAM" id="Phobius"/>
    </source>
</evidence>
<dbReference type="PROSITE" id="PS50011">
    <property type="entry name" value="PROTEIN_KINASE_DOM"/>
    <property type="match status" value="1"/>
</dbReference>
<dbReference type="AlphaFoldDB" id="A0A4P9Y891"/>
<evidence type="ECO:0000256" key="1">
    <source>
        <dbReference type="SAM" id="MobiDB-lite"/>
    </source>
</evidence>
<protein>
    <recommendedName>
        <fullName evidence="4">Protein kinase domain-containing protein</fullName>
    </recommendedName>
</protein>
<name>A0A4P9Y891_9FUNG</name>
<evidence type="ECO:0000313" key="5">
    <source>
        <dbReference type="EMBL" id="RKP14190.1"/>
    </source>
</evidence>
<keyword evidence="3" id="KW-0732">Signal</keyword>
<evidence type="ECO:0000313" key="6">
    <source>
        <dbReference type="Proteomes" id="UP000267251"/>
    </source>
</evidence>
<feature type="region of interest" description="Disordered" evidence="1">
    <location>
        <begin position="28"/>
        <end position="58"/>
    </location>
</feature>
<evidence type="ECO:0000256" key="3">
    <source>
        <dbReference type="SAM" id="SignalP"/>
    </source>
</evidence>
<dbReference type="EMBL" id="KZ987871">
    <property type="protein sequence ID" value="RKP14190.1"/>
    <property type="molecule type" value="Genomic_DNA"/>
</dbReference>
<keyword evidence="2" id="KW-0472">Membrane</keyword>
<sequence length="497" mass="57206">MRTWPLLSPLLLLTFLLASSNTSMKGASAMSTSAGHGTAHRGARHVDKEGCPVRGKTEGTMDKEEDAIFLRLPKNGDYRSWRKCSLIAVHESLELHHSWSNWVKNIVRSRNPREAQPYFRFRKEDGPARDDNRAHVTGYGYWKPNGASSSTKVNAVYWRKGTLYKKHFNTKELFWNHVEAHARAYEINHRNILPILDVITEDPYHYIVLTKSEDSGSLQNLCQETRHRAAKKSTFQGLYKMVRHKVAQRSTDIHHCKPKHLFKSMEPIAKALKDMFEKHIYHRNVTPQSIKVSLEIDPYDIENESIELYLSDFSFAKYNPEKDKDKAFQHVDISNYYSEELDWVEFVDEGWWKVQDSLAFAMTLWKMVDEHWLTSQDSSSTLNHPPQIAADRRGTNGGPIHAGDFKSEPVEKLIGRITQSIYVKDEALTTFTPDILYRDFYVLENYRDYTYIYALDTTSRSRHDGYGTHHMGAGQMALAIVAAVVGAASLIKGKRYN</sequence>
<accession>A0A4P9Y891</accession>
<feature type="domain" description="Protein kinase" evidence="4">
    <location>
        <begin position="139"/>
        <end position="441"/>
    </location>
</feature>
<organism evidence="5 6">
    <name type="scientific">Piptocephalis cylindrospora</name>
    <dbReference type="NCBI Taxonomy" id="1907219"/>
    <lineage>
        <taxon>Eukaryota</taxon>
        <taxon>Fungi</taxon>
        <taxon>Fungi incertae sedis</taxon>
        <taxon>Zoopagomycota</taxon>
        <taxon>Zoopagomycotina</taxon>
        <taxon>Zoopagomycetes</taxon>
        <taxon>Zoopagales</taxon>
        <taxon>Piptocephalidaceae</taxon>
        <taxon>Piptocephalis</taxon>
    </lineage>
</organism>
<dbReference type="InterPro" id="IPR011009">
    <property type="entry name" value="Kinase-like_dom_sf"/>
</dbReference>
<dbReference type="Gene3D" id="1.10.510.10">
    <property type="entry name" value="Transferase(Phosphotransferase) domain 1"/>
    <property type="match status" value="1"/>
</dbReference>
<dbReference type="GO" id="GO:0004672">
    <property type="term" value="F:protein kinase activity"/>
    <property type="evidence" value="ECO:0007669"/>
    <property type="project" value="InterPro"/>
</dbReference>
<proteinExistence type="predicted"/>
<feature type="chain" id="PRO_5020248065" description="Protein kinase domain-containing protein" evidence="3">
    <location>
        <begin position="21"/>
        <end position="497"/>
    </location>
</feature>